<dbReference type="InterPro" id="IPR003812">
    <property type="entry name" value="Fido"/>
</dbReference>
<evidence type="ECO:0000259" key="1">
    <source>
        <dbReference type="PROSITE" id="PS51459"/>
    </source>
</evidence>
<dbReference type="PANTHER" id="PTHR39426:SF1">
    <property type="entry name" value="HOMOLOGY TO DEATH-ON-CURING PROTEIN OF PHAGE P1"/>
    <property type="match status" value="1"/>
</dbReference>
<organism evidence="2">
    <name type="scientific">uncultured bacterium</name>
    <name type="common">gcode 4</name>
    <dbReference type="NCBI Taxonomy" id="1234023"/>
    <lineage>
        <taxon>Bacteria</taxon>
        <taxon>environmental samples</taxon>
    </lineage>
</organism>
<reference evidence="2" key="1">
    <citation type="journal article" date="2012" name="Science">
        <title>Fermentation, hydrogen, and sulfur metabolism in multiple uncultivated bacterial phyla.</title>
        <authorList>
            <person name="Wrighton K.C."/>
            <person name="Thomas B.C."/>
            <person name="Sharon I."/>
            <person name="Miller C.S."/>
            <person name="Castelle C.J."/>
            <person name="VerBerkmoes N.C."/>
            <person name="Wilkins M.J."/>
            <person name="Hettich R.L."/>
            <person name="Lipton M.S."/>
            <person name="Williams K.H."/>
            <person name="Long P.E."/>
            <person name="Banfield J.F."/>
        </authorList>
    </citation>
    <scope>NUCLEOTIDE SEQUENCE [LARGE SCALE GENOMIC DNA]</scope>
</reference>
<feature type="domain" description="Fido" evidence="1">
    <location>
        <begin position="6"/>
        <end position="120"/>
    </location>
</feature>
<dbReference type="EMBL" id="AMFJ01034216">
    <property type="protein sequence ID" value="EKD29911.1"/>
    <property type="molecule type" value="Genomic_DNA"/>
</dbReference>
<dbReference type="Pfam" id="PF02661">
    <property type="entry name" value="Fic"/>
    <property type="match status" value="1"/>
</dbReference>
<dbReference type="InterPro" id="IPR036597">
    <property type="entry name" value="Fido-like_dom_sf"/>
</dbReference>
<protein>
    <recommendedName>
        <fullName evidence="1">Fido domain-containing protein</fullName>
    </recommendedName>
</protein>
<accession>K1XY51</accession>
<dbReference type="AlphaFoldDB" id="K1XY51"/>
<proteinExistence type="predicted"/>
<name>K1XY51_9BACT</name>
<dbReference type="SUPFAM" id="SSF140931">
    <property type="entry name" value="Fic-like"/>
    <property type="match status" value="1"/>
</dbReference>
<dbReference type="NCBIfam" id="TIGR01550">
    <property type="entry name" value="DOC_P1"/>
    <property type="match status" value="1"/>
</dbReference>
<evidence type="ECO:0000313" key="2">
    <source>
        <dbReference type="EMBL" id="EKD29911.1"/>
    </source>
</evidence>
<sequence length="128" mass="15022">MTIQYFTPEEVIFIHDRLLKTFGGLSGMKNIGQLESLLFHIQNDVYYPTIIEKSAHLFFGIIQFHCFNDGNKRTAVVSLDNFLKLNDIIIEDLIIKMEDIAIGTAKWEMKKEDLEKVFRSMFYSFNYL</sequence>
<comment type="caution">
    <text evidence="2">The sequence shown here is derived from an EMBL/GenBank/DDBJ whole genome shotgun (WGS) entry which is preliminary data.</text>
</comment>
<dbReference type="PANTHER" id="PTHR39426">
    <property type="entry name" value="HOMOLOGY TO DEATH-ON-CURING PROTEIN OF PHAGE P1"/>
    <property type="match status" value="1"/>
</dbReference>
<dbReference type="InterPro" id="IPR053737">
    <property type="entry name" value="Type_II_TA_Toxin"/>
</dbReference>
<dbReference type="InterPro" id="IPR006440">
    <property type="entry name" value="Doc"/>
</dbReference>
<gene>
    <name evidence="2" type="ORF">ACD_78C00216G0005</name>
</gene>
<dbReference type="PROSITE" id="PS51459">
    <property type="entry name" value="FIDO"/>
    <property type="match status" value="1"/>
</dbReference>
<dbReference type="GO" id="GO:0016301">
    <property type="term" value="F:kinase activity"/>
    <property type="evidence" value="ECO:0007669"/>
    <property type="project" value="InterPro"/>
</dbReference>
<dbReference type="Gene3D" id="1.20.120.1870">
    <property type="entry name" value="Fic/DOC protein, Fido domain"/>
    <property type="match status" value="1"/>
</dbReference>